<keyword evidence="2" id="KW-0378">Hydrolase</keyword>
<comment type="caution">
    <text evidence="7">The sequence shown here is derived from an EMBL/GenBank/DDBJ whole genome shotgun (WGS) entry which is preliminary data.</text>
</comment>
<dbReference type="InterPro" id="IPR014001">
    <property type="entry name" value="Helicase_ATP-bd"/>
</dbReference>
<dbReference type="GO" id="GO:0016787">
    <property type="term" value="F:hydrolase activity"/>
    <property type="evidence" value="ECO:0007669"/>
    <property type="project" value="UniProtKB-KW"/>
</dbReference>
<reference evidence="7 8" key="1">
    <citation type="submission" date="2024-06" db="EMBL/GenBank/DDBJ databases">
        <title>A chromosome level genome sequence of Diviner's sage (Salvia divinorum).</title>
        <authorList>
            <person name="Ford S.A."/>
            <person name="Ro D.-K."/>
            <person name="Ness R.W."/>
            <person name="Phillips M.A."/>
        </authorList>
    </citation>
    <scope>NUCLEOTIDE SEQUENCE [LARGE SCALE GENOMIC DNA]</scope>
    <source>
        <strain evidence="7">SAF-2024a</strain>
        <tissue evidence="7">Leaf</tissue>
    </source>
</reference>
<evidence type="ECO:0000259" key="5">
    <source>
        <dbReference type="PROSITE" id="PS51192"/>
    </source>
</evidence>
<dbReference type="CDD" id="cd18033">
    <property type="entry name" value="DEXDc_FANCM"/>
    <property type="match status" value="1"/>
</dbReference>
<dbReference type="PANTHER" id="PTHR14025:SF20">
    <property type="entry name" value="FANCONI ANEMIA GROUP M PROTEIN"/>
    <property type="match status" value="1"/>
</dbReference>
<dbReference type="AlphaFoldDB" id="A0ABD1GI17"/>
<dbReference type="GO" id="GO:0005524">
    <property type="term" value="F:ATP binding"/>
    <property type="evidence" value="ECO:0007669"/>
    <property type="project" value="UniProtKB-KW"/>
</dbReference>
<dbReference type="InterPro" id="IPR044749">
    <property type="entry name" value="FANCM_DEXDc"/>
</dbReference>
<keyword evidence="8" id="KW-1185">Reference proteome</keyword>
<dbReference type="PANTHER" id="PTHR14025">
    <property type="entry name" value="FANCONI ANEMIA GROUP M FANCM FAMILY MEMBER"/>
    <property type="match status" value="1"/>
</dbReference>
<sequence>MASASSPLQIVDDDDDELDREAAVHEIDAACQETAATAAPISNGKREMPVNIDEEMRKKRKIDAISPAPSARQTTVHGASPCNSRKFEVKAGVSDGQQRMSSSFGVKIDAEAAKTWIYPVGVNVPCGNYQLSVTRTALFANTLVVLPTGVEKNVIPAVVMYNFFRWFPKGKIVFATPSREVAQQIEACHKIVGIPQEWTIDLTGGICPLRRAEYWKCKRVFFISPHALDEDIKSGSCLVKNLVCLVIDEAHRATGNYPYCGVVRELMNSTIQLRILALTATPGSNQQTIQHVIDNLQISTLDCRNECDPGPGIMSFVHDRNIEVIQVSRGDEVTAIDSLLLEAGHPFRAQLCTFGLLPNKDAQSLSIGDFRKSKDMFRLKPTDSVPQSRHGEFMGYFGALIELHRLRRKLSSHGIRPALEMLSRKPRKGEFAQMLGRSEAFFKAKLLLQDSPRAPGHKLVKMLGILTEYFKVKDSKNSRVIIFSNIWGVVRDIYDVLDSIGESVKAADFIGQISGRPLEKVPQAFLQKIWADGYNALVAISVDKERFDITEFDLVICFDADVSPLRMIQRMGQTGRNKEARVDILFFLSVDLAWRS</sequence>
<dbReference type="Gene3D" id="3.40.50.300">
    <property type="entry name" value="P-loop containing nucleotide triphosphate hydrolases"/>
    <property type="match status" value="2"/>
</dbReference>
<dbReference type="InterPro" id="IPR027417">
    <property type="entry name" value="P-loop_NTPase"/>
</dbReference>
<keyword evidence="3" id="KW-0347">Helicase</keyword>
<evidence type="ECO:0000256" key="1">
    <source>
        <dbReference type="ARBA" id="ARBA00022741"/>
    </source>
</evidence>
<dbReference type="InterPro" id="IPR001650">
    <property type="entry name" value="Helicase_C-like"/>
</dbReference>
<dbReference type="PROSITE" id="PS51194">
    <property type="entry name" value="HELICASE_CTER"/>
    <property type="match status" value="1"/>
</dbReference>
<dbReference type="SUPFAM" id="SSF52540">
    <property type="entry name" value="P-loop containing nucleoside triphosphate hydrolases"/>
    <property type="match status" value="1"/>
</dbReference>
<keyword evidence="1" id="KW-0547">Nucleotide-binding</keyword>
<feature type="domain" description="Helicase ATP-binding" evidence="5">
    <location>
        <begin position="133"/>
        <end position="300"/>
    </location>
</feature>
<dbReference type="Pfam" id="PF04851">
    <property type="entry name" value="ResIII"/>
    <property type="match status" value="1"/>
</dbReference>
<evidence type="ECO:0000256" key="3">
    <source>
        <dbReference type="ARBA" id="ARBA00022806"/>
    </source>
</evidence>
<feature type="domain" description="Helicase C-terminal" evidence="6">
    <location>
        <begin position="464"/>
        <end position="596"/>
    </location>
</feature>
<name>A0ABD1GI17_SALDI</name>
<gene>
    <name evidence="7" type="ORF">AAHA92_19867</name>
</gene>
<evidence type="ECO:0000256" key="4">
    <source>
        <dbReference type="ARBA" id="ARBA00022840"/>
    </source>
</evidence>
<dbReference type="PROSITE" id="PS51192">
    <property type="entry name" value="HELICASE_ATP_BIND_1"/>
    <property type="match status" value="1"/>
</dbReference>
<protein>
    <submittedName>
        <fullName evidence="7">Uncharacterized protein</fullName>
    </submittedName>
</protein>
<evidence type="ECO:0000259" key="6">
    <source>
        <dbReference type="PROSITE" id="PS51194"/>
    </source>
</evidence>
<dbReference type="GO" id="GO:0004386">
    <property type="term" value="F:helicase activity"/>
    <property type="evidence" value="ECO:0007669"/>
    <property type="project" value="UniProtKB-KW"/>
</dbReference>
<evidence type="ECO:0000313" key="7">
    <source>
        <dbReference type="EMBL" id="KAL1542829.1"/>
    </source>
</evidence>
<dbReference type="Pfam" id="PF00271">
    <property type="entry name" value="Helicase_C"/>
    <property type="match status" value="1"/>
</dbReference>
<dbReference type="Proteomes" id="UP001567538">
    <property type="component" value="Unassembled WGS sequence"/>
</dbReference>
<evidence type="ECO:0000313" key="8">
    <source>
        <dbReference type="Proteomes" id="UP001567538"/>
    </source>
</evidence>
<organism evidence="7 8">
    <name type="scientific">Salvia divinorum</name>
    <name type="common">Maria pastora</name>
    <name type="synonym">Diviner's sage</name>
    <dbReference type="NCBI Taxonomy" id="28513"/>
    <lineage>
        <taxon>Eukaryota</taxon>
        <taxon>Viridiplantae</taxon>
        <taxon>Streptophyta</taxon>
        <taxon>Embryophyta</taxon>
        <taxon>Tracheophyta</taxon>
        <taxon>Spermatophyta</taxon>
        <taxon>Magnoliopsida</taxon>
        <taxon>eudicotyledons</taxon>
        <taxon>Gunneridae</taxon>
        <taxon>Pentapetalae</taxon>
        <taxon>asterids</taxon>
        <taxon>lamiids</taxon>
        <taxon>Lamiales</taxon>
        <taxon>Lamiaceae</taxon>
        <taxon>Nepetoideae</taxon>
        <taxon>Mentheae</taxon>
        <taxon>Salviinae</taxon>
        <taxon>Salvia</taxon>
        <taxon>Salvia subgen. Calosphace</taxon>
    </lineage>
</organism>
<accession>A0ABD1GI17</accession>
<keyword evidence="4" id="KW-0067">ATP-binding</keyword>
<dbReference type="InterPro" id="IPR006935">
    <property type="entry name" value="Helicase/UvrB_N"/>
</dbReference>
<proteinExistence type="predicted"/>
<evidence type="ECO:0000256" key="2">
    <source>
        <dbReference type="ARBA" id="ARBA00022801"/>
    </source>
</evidence>
<dbReference type="EMBL" id="JBEAFC010000008">
    <property type="protein sequence ID" value="KAL1542829.1"/>
    <property type="molecule type" value="Genomic_DNA"/>
</dbReference>